<evidence type="ECO:0000256" key="3">
    <source>
        <dbReference type="ARBA" id="ARBA00022448"/>
    </source>
</evidence>
<keyword evidence="4 8" id="KW-0812">Transmembrane</keyword>
<dbReference type="RefSeq" id="WP_281487172.1">
    <property type="nucleotide sequence ID" value="NZ_JASATX010000001.1"/>
</dbReference>
<keyword evidence="7 8" id="KW-0472">Membrane</keyword>
<sequence>MTHEHTHSNRRRLAIALAIIVVFLVVEIVGAVLSGSLALLGDAGHMFSDSLGLTIALIATVIAARPANDRQTFGYQRAEVFGALINGSILAVVALAVGIEGVRRLVAEEPPEVAGTAMLVVAAAGLAANVAALLVLHDRRDSSINMRGAYLEVLGDLIGSVLAIAASIVIVTTGFTKADAAASVAIALLIAPRAFVLLRDVFRVLAQSVPADISVATIREHLGGVDGVVDVHDVHVWSITSGSPVFSAHVVVEAEVFAEGRAGAMLREFDDCLRDHFDVDHSTIQLEPIEHATHGSHQPHP</sequence>
<feature type="transmembrane region" description="Helical" evidence="8">
    <location>
        <begin position="119"/>
        <end position="137"/>
    </location>
</feature>
<dbReference type="PANTHER" id="PTHR11562">
    <property type="entry name" value="CATION EFFLUX PROTEIN/ ZINC TRANSPORTER"/>
    <property type="match status" value="1"/>
</dbReference>
<evidence type="ECO:0000313" key="11">
    <source>
        <dbReference type="EMBL" id="MDI2097370.1"/>
    </source>
</evidence>
<organism evidence="11 12">
    <name type="scientific">Ruicaihuangia caeni</name>
    <dbReference type="NCBI Taxonomy" id="3042517"/>
    <lineage>
        <taxon>Bacteria</taxon>
        <taxon>Bacillati</taxon>
        <taxon>Actinomycetota</taxon>
        <taxon>Actinomycetes</taxon>
        <taxon>Micrococcales</taxon>
        <taxon>Microbacteriaceae</taxon>
        <taxon>Ruicaihuangia</taxon>
    </lineage>
</organism>
<evidence type="ECO:0000259" key="10">
    <source>
        <dbReference type="Pfam" id="PF16916"/>
    </source>
</evidence>
<protein>
    <submittedName>
        <fullName evidence="11">Cation diffusion facilitator family transporter</fullName>
    </submittedName>
</protein>
<evidence type="ECO:0000256" key="6">
    <source>
        <dbReference type="ARBA" id="ARBA00023065"/>
    </source>
</evidence>
<dbReference type="GO" id="GO:0005385">
    <property type="term" value="F:zinc ion transmembrane transporter activity"/>
    <property type="evidence" value="ECO:0007669"/>
    <property type="project" value="TreeGrafter"/>
</dbReference>
<dbReference type="Gene3D" id="1.20.1510.10">
    <property type="entry name" value="Cation efflux protein transmembrane domain"/>
    <property type="match status" value="1"/>
</dbReference>
<feature type="domain" description="Cation efflux protein transmembrane" evidence="9">
    <location>
        <begin position="14"/>
        <end position="205"/>
    </location>
</feature>
<dbReference type="Proteomes" id="UP001321506">
    <property type="component" value="Unassembled WGS sequence"/>
</dbReference>
<comment type="subcellular location">
    <subcellularLocation>
        <location evidence="1">Membrane</location>
        <topology evidence="1">Multi-pass membrane protein</topology>
    </subcellularLocation>
</comment>
<comment type="similarity">
    <text evidence="2">Belongs to the cation diffusion facilitator (CDF) transporter (TC 2.A.4) family. SLC30A subfamily.</text>
</comment>
<dbReference type="InterPro" id="IPR027469">
    <property type="entry name" value="Cation_efflux_TMD_sf"/>
</dbReference>
<evidence type="ECO:0000256" key="5">
    <source>
        <dbReference type="ARBA" id="ARBA00022989"/>
    </source>
</evidence>
<evidence type="ECO:0000256" key="2">
    <source>
        <dbReference type="ARBA" id="ARBA00008873"/>
    </source>
</evidence>
<dbReference type="InterPro" id="IPR050681">
    <property type="entry name" value="CDF/SLC30A"/>
</dbReference>
<reference evidence="11 12" key="1">
    <citation type="submission" date="2023-04" db="EMBL/GenBank/DDBJ databases">
        <title>Klugiella caeni sp. nov. isolated from the sludge of biochemical tank.</title>
        <authorList>
            <person name="Geng K."/>
        </authorList>
    </citation>
    <scope>NUCLEOTIDE SEQUENCE [LARGE SCALE GENOMIC DNA]</scope>
    <source>
        <strain evidence="11 12">YN-L-19</strain>
    </source>
</reference>
<dbReference type="InterPro" id="IPR002524">
    <property type="entry name" value="Cation_efflux"/>
</dbReference>
<feature type="transmembrane region" description="Helical" evidence="8">
    <location>
        <begin position="180"/>
        <end position="198"/>
    </location>
</feature>
<evidence type="ECO:0000256" key="7">
    <source>
        <dbReference type="ARBA" id="ARBA00023136"/>
    </source>
</evidence>
<dbReference type="PANTHER" id="PTHR11562:SF17">
    <property type="entry name" value="RE54080P-RELATED"/>
    <property type="match status" value="1"/>
</dbReference>
<dbReference type="InterPro" id="IPR036837">
    <property type="entry name" value="Cation_efflux_CTD_sf"/>
</dbReference>
<keyword evidence="12" id="KW-1185">Reference proteome</keyword>
<dbReference type="NCBIfam" id="TIGR01297">
    <property type="entry name" value="CDF"/>
    <property type="match status" value="1"/>
</dbReference>
<feature type="domain" description="Cation efflux protein cytoplasmic" evidence="10">
    <location>
        <begin position="211"/>
        <end position="288"/>
    </location>
</feature>
<feature type="transmembrane region" description="Helical" evidence="8">
    <location>
        <begin position="80"/>
        <end position="99"/>
    </location>
</feature>
<dbReference type="InterPro" id="IPR027470">
    <property type="entry name" value="Cation_efflux_CTD"/>
</dbReference>
<evidence type="ECO:0000256" key="8">
    <source>
        <dbReference type="SAM" id="Phobius"/>
    </source>
</evidence>
<gene>
    <name evidence="11" type="ORF">QF206_00100</name>
</gene>
<dbReference type="AlphaFoldDB" id="A0AAW6T0M4"/>
<accession>A0AAW6T0M4</accession>
<dbReference type="InterPro" id="IPR058533">
    <property type="entry name" value="Cation_efflux_TM"/>
</dbReference>
<evidence type="ECO:0000256" key="1">
    <source>
        <dbReference type="ARBA" id="ARBA00004141"/>
    </source>
</evidence>
<dbReference type="EMBL" id="JASATX010000001">
    <property type="protein sequence ID" value="MDI2097370.1"/>
    <property type="molecule type" value="Genomic_DNA"/>
</dbReference>
<evidence type="ECO:0000259" key="9">
    <source>
        <dbReference type="Pfam" id="PF01545"/>
    </source>
</evidence>
<comment type="caution">
    <text evidence="11">The sequence shown here is derived from an EMBL/GenBank/DDBJ whole genome shotgun (WGS) entry which is preliminary data.</text>
</comment>
<keyword evidence="6" id="KW-0406">Ion transport</keyword>
<dbReference type="GO" id="GO:0005886">
    <property type="term" value="C:plasma membrane"/>
    <property type="evidence" value="ECO:0007669"/>
    <property type="project" value="TreeGrafter"/>
</dbReference>
<keyword evidence="3" id="KW-0813">Transport</keyword>
<feature type="transmembrane region" description="Helical" evidence="8">
    <location>
        <begin position="51"/>
        <end position="68"/>
    </location>
</feature>
<proteinExistence type="inferred from homology"/>
<evidence type="ECO:0000313" key="12">
    <source>
        <dbReference type="Proteomes" id="UP001321506"/>
    </source>
</evidence>
<dbReference type="SUPFAM" id="SSF161111">
    <property type="entry name" value="Cation efflux protein transmembrane domain-like"/>
    <property type="match status" value="1"/>
</dbReference>
<name>A0AAW6T0M4_9MICO</name>
<keyword evidence="5 8" id="KW-1133">Transmembrane helix</keyword>
<dbReference type="Pfam" id="PF16916">
    <property type="entry name" value="ZT_dimer"/>
    <property type="match status" value="1"/>
</dbReference>
<feature type="transmembrane region" description="Helical" evidence="8">
    <location>
        <begin position="149"/>
        <end position="174"/>
    </location>
</feature>
<feature type="transmembrane region" description="Helical" evidence="8">
    <location>
        <begin position="12"/>
        <end position="39"/>
    </location>
</feature>
<evidence type="ECO:0000256" key="4">
    <source>
        <dbReference type="ARBA" id="ARBA00022692"/>
    </source>
</evidence>
<dbReference type="Pfam" id="PF01545">
    <property type="entry name" value="Cation_efflux"/>
    <property type="match status" value="1"/>
</dbReference>
<dbReference type="SUPFAM" id="SSF160240">
    <property type="entry name" value="Cation efflux protein cytoplasmic domain-like"/>
    <property type="match status" value="1"/>
</dbReference>